<dbReference type="InterPro" id="IPR011008">
    <property type="entry name" value="Dimeric_a/b-barrel"/>
</dbReference>
<dbReference type="AlphaFoldDB" id="A0A923J1N9"/>
<comment type="caution">
    <text evidence="2">The sequence shown here is derived from an EMBL/GenBank/DDBJ whole genome shotgun (WGS) entry which is preliminary data.</text>
</comment>
<proteinExistence type="predicted"/>
<name>A0A923J1N9_CLOTT</name>
<protein>
    <submittedName>
        <fullName evidence="2">Dabb family protein</fullName>
    </submittedName>
</protein>
<dbReference type="SMART" id="SM00886">
    <property type="entry name" value="Dabb"/>
    <property type="match status" value="1"/>
</dbReference>
<evidence type="ECO:0000313" key="2">
    <source>
        <dbReference type="EMBL" id="MBC2397915.1"/>
    </source>
</evidence>
<dbReference type="Gene3D" id="3.30.70.100">
    <property type="match status" value="1"/>
</dbReference>
<dbReference type="InterPro" id="IPR013097">
    <property type="entry name" value="Dabb"/>
</dbReference>
<organism evidence="2 3">
    <name type="scientific">Clostridium tetanomorphum</name>
    <dbReference type="NCBI Taxonomy" id="1553"/>
    <lineage>
        <taxon>Bacteria</taxon>
        <taxon>Bacillati</taxon>
        <taxon>Bacillota</taxon>
        <taxon>Clostridia</taxon>
        <taxon>Eubacteriales</taxon>
        <taxon>Clostridiaceae</taxon>
        <taxon>Clostridium</taxon>
    </lineage>
</organism>
<dbReference type="Pfam" id="PF07876">
    <property type="entry name" value="Dabb"/>
    <property type="match status" value="1"/>
</dbReference>
<evidence type="ECO:0000259" key="1">
    <source>
        <dbReference type="PROSITE" id="PS51502"/>
    </source>
</evidence>
<dbReference type="Proteomes" id="UP000563151">
    <property type="component" value="Unassembled WGS sequence"/>
</dbReference>
<dbReference type="PANTHER" id="PTHR37832">
    <property type="entry name" value="BLL2683 PROTEIN"/>
    <property type="match status" value="1"/>
</dbReference>
<evidence type="ECO:0000313" key="3">
    <source>
        <dbReference type="Proteomes" id="UP000563151"/>
    </source>
</evidence>
<accession>A0A923J1N9</accession>
<dbReference type="PROSITE" id="PS51502">
    <property type="entry name" value="S_R_A_B_BARREL"/>
    <property type="match status" value="1"/>
</dbReference>
<dbReference type="EMBL" id="JAAZWO010000008">
    <property type="protein sequence ID" value="MBC2397915.1"/>
    <property type="molecule type" value="Genomic_DNA"/>
</dbReference>
<dbReference type="RefSeq" id="WP_035147012.1">
    <property type="nucleotide sequence ID" value="NZ_JAAZWO010000008.1"/>
</dbReference>
<dbReference type="SUPFAM" id="SSF54909">
    <property type="entry name" value="Dimeric alpha+beta barrel"/>
    <property type="match status" value="1"/>
</dbReference>
<gene>
    <name evidence="2" type="ORF">HGG79_09020</name>
</gene>
<sequence>MIKHIVMWKLKYFNGDEKIKNCERAKRDLEGLQEMIPELKSIEVGININKTDAAYDLVLYSEFENEEGLNTYQNHPEHVKVGQFIKGIVQHRVVVDYTV</sequence>
<keyword evidence="3" id="KW-1185">Reference proteome</keyword>
<feature type="domain" description="Stress-response A/B barrel" evidence="1">
    <location>
        <begin position="2"/>
        <end position="97"/>
    </location>
</feature>
<reference evidence="2 3" key="1">
    <citation type="submission" date="2020-04" db="EMBL/GenBank/DDBJ databases">
        <title>Genomic insights into acetone-butanol-ethanol (ABE) fermentation by sequencing solventogenic clostridia strains.</title>
        <authorList>
            <person name="Brown S."/>
        </authorList>
    </citation>
    <scope>NUCLEOTIDE SEQUENCE [LARGE SCALE GENOMIC DNA]</scope>
    <source>
        <strain evidence="2 3">DJ011</strain>
    </source>
</reference>
<dbReference type="PANTHER" id="PTHR37832:SF1">
    <property type="entry name" value="STRESS-RESPONSE A_B BARREL DOMAIN-CONTAINING PROTEIN"/>
    <property type="match status" value="1"/>
</dbReference>